<evidence type="ECO:0000256" key="1">
    <source>
        <dbReference type="PROSITE-ProRule" id="PRU00221"/>
    </source>
</evidence>
<accession>A0A2G9UAN4</accession>
<dbReference type="InterPro" id="IPR001680">
    <property type="entry name" value="WD40_rpt"/>
</dbReference>
<keyword evidence="1" id="KW-0853">WD repeat</keyword>
<feature type="domain" description="Anaphase-promoting complex subunit 4-like WD40" evidence="2">
    <location>
        <begin position="61"/>
        <end position="112"/>
    </location>
</feature>
<dbReference type="AlphaFoldDB" id="A0A2G9UAN4"/>
<dbReference type="Pfam" id="PF12894">
    <property type="entry name" value="ANAPC4_WD40"/>
    <property type="match status" value="1"/>
</dbReference>
<dbReference type="OrthoDB" id="7668193at2759"/>
<dbReference type="PROSITE" id="PS50082">
    <property type="entry name" value="WD_REPEATS_2"/>
    <property type="match status" value="1"/>
</dbReference>
<gene>
    <name evidence="3" type="ORF">TELCIR_10974</name>
</gene>
<protein>
    <submittedName>
        <fullName evidence="3">WD domain, G-beta repeat protein</fullName>
    </submittedName>
</protein>
<dbReference type="Proteomes" id="UP000230423">
    <property type="component" value="Unassembled WGS sequence"/>
</dbReference>
<dbReference type="PROSITE" id="PS50294">
    <property type="entry name" value="WD_REPEATS_REGION"/>
    <property type="match status" value="1"/>
</dbReference>
<dbReference type="InterPro" id="IPR015943">
    <property type="entry name" value="WD40/YVTN_repeat-like_dom_sf"/>
</dbReference>
<dbReference type="SUPFAM" id="SSF50978">
    <property type="entry name" value="WD40 repeat-like"/>
    <property type="match status" value="1"/>
</dbReference>
<reference evidence="3 4" key="1">
    <citation type="submission" date="2015-09" db="EMBL/GenBank/DDBJ databases">
        <title>Draft genome of the parasitic nematode Teladorsagia circumcincta isolate WARC Sus (inbred).</title>
        <authorList>
            <person name="Mitreva M."/>
        </authorList>
    </citation>
    <scope>NUCLEOTIDE SEQUENCE [LARGE SCALE GENOMIC DNA]</scope>
    <source>
        <strain evidence="3 4">S</strain>
    </source>
</reference>
<evidence type="ECO:0000259" key="2">
    <source>
        <dbReference type="Pfam" id="PF12894"/>
    </source>
</evidence>
<dbReference type="SMART" id="SM00320">
    <property type="entry name" value="WD40"/>
    <property type="match status" value="2"/>
</dbReference>
<feature type="repeat" description="WD" evidence="1">
    <location>
        <begin position="98"/>
        <end position="134"/>
    </location>
</feature>
<evidence type="ECO:0000313" key="3">
    <source>
        <dbReference type="EMBL" id="PIO67278.1"/>
    </source>
</evidence>
<keyword evidence="4" id="KW-1185">Reference proteome</keyword>
<evidence type="ECO:0000313" key="4">
    <source>
        <dbReference type="Proteomes" id="UP000230423"/>
    </source>
</evidence>
<dbReference type="InterPro" id="IPR036322">
    <property type="entry name" value="WD40_repeat_dom_sf"/>
</dbReference>
<dbReference type="Gene3D" id="2.130.10.10">
    <property type="entry name" value="YVTN repeat-like/Quinoprotein amine dehydrogenase"/>
    <property type="match status" value="1"/>
</dbReference>
<organism evidence="3 4">
    <name type="scientific">Teladorsagia circumcincta</name>
    <name type="common">Brown stomach worm</name>
    <name type="synonym">Ostertagia circumcincta</name>
    <dbReference type="NCBI Taxonomy" id="45464"/>
    <lineage>
        <taxon>Eukaryota</taxon>
        <taxon>Metazoa</taxon>
        <taxon>Ecdysozoa</taxon>
        <taxon>Nematoda</taxon>
        <taxon>Chromadorea</taxon>
        <taxon>Rhabditida</taxon>
        <taxon>Rhabditina</taxon>
        <taxon>Rhabditomorpha</taxon>
        <taxon>Strongyloidea</taxon>
        <taxon>Trichostrongylidae</taxon>
        <taxon>Teladorsagia</taxon>
    </lineage>
</organism>
<sequence>MDDFHQSLNHQQVSLFSEPVFCLATTSSYVACGSAKPPIVLLPPSDIESERIKVNYPPSSRGVGSMAFSTSGKTLVAGFWDGSIRAFSVKKLTILLYLDLHSETIAQMVWSEVNGDEHLVVASMDEKLSLWKLK</sequence>
<name>A0A2G9UAN4_TELCI</name>
<dbReference type="EMBL" id="KZ347704">
    <property type="protein sequence ID" value="PIO67278.1"/>
    <property type="molecule type" value="Genomic_DNA"/>
</dbReference>
<proteinExistence type="predicted"/>
<dbReference type="InterPro" id="IPR024977">
    <property type="entry name" value="Apc4-like_WD40_dom"/>
</dbReference>